<gene>
    <name evidence="2" type="ORF">CD943_04440</name>
</gene>
<protein>
    <submittedName>
        <fullName evidence="2">Glutamine amidotransferase</fullName>
    </submittedName>
</protein>
<dbReference type="PANTHER" id="PTHR43130">
    <property type="entry name" value="ARAC-FAMILY TRANSCRIPTIONAL REGULATOR"/>
    <property type="match status" value="1"/>
</dbReference>
<dbReference type="EMBL" id="CP021995">
    <property type="protein sequence ID" value="ASD26200.1"/>
    <property type="molecule type" value="Genomic_DNA"/>
</dbReference>
<dbReference type="AlphaFoldDB" id="A0A1Z3LVI3"/>
<dbReference type="GO" id="GO:0006355">
    <property type="term" value="P:regulation of DNA-templated transcription"/>
    <property type="evidence" value="ECO:0007669"/>
    <property type="project" value="TreeGrafter"/>
</dbReference>
<reference evidence="2 3" key="1">
    <citation type="submission" date="2017-06" db="EMBL/GenBank/DDBJ databases">
        <title>Biodegradation of gentamicin by bacterial consortia AMQD4 in synthetic medium and raw gentamicin sewage.</title>
        <authorList>
            <person name="Chang H."/>
            <person name="Feng Y."/>
            <person name="Li Z."/>
            <person name="Xue J."/>
            <person name="Cheng D."/>
        </authorList>
    </citation>
    <scope>NUCLEOTIDE SEQUENCE [LARGE SCALE GENOMIC DNA]</scope>
    <source>
        <strain evidence="2 3">BZC3</strain>
    </source>
</reference>
<dbReference type="Gene3D" id="3.40.50.880">
    <property type="match status" value="1"/>
</dbReference>
<dbReference type="InterPro" id="IPR029062">
    <property type="entry name" value="Class_I_gatase-like"/>
</dbReference>
<feature type="domain" description="DJ-1/PfpI" evidence="1">
    <location>
        <begin position="36"/>
        <end position="189"/>
    </location>
</feature>
<keyword evidence="2" id="KW-0808">Transferase</keyword>
<dbReference type="Pfam" id="PF01965">
    <property type="entry name" value="DJ-1_PfpI"/>
    <property type="match status" value="1"/>
</dbReference>
<evidence type="ECO:0000259" key="1">
    <source>
        <dbReference type="Pfam" id="PF01965"/>
    </source>
</evidence>
<evidence type="ECO:0000313" key="2">
    <source>
        <dbReference type="EMBL" id="ASD26200.1"/>
    </source>
</evidence>
<dbReference type="SUPFAM" id="SSF52317">
    <property type="entry name" value="Class I glutamine amidotransferase-like"/>
    <property type="match status" value="1"/>
</dbReference>
<name>A0A1Z3LVI3_BREDI</name>
<accession>A0A1Z3LVI3</accession>
<sequence length="254" mass="27274">MSGLAGSPINLSIPPLVGSSRKPRIPVSRSKGLPMRMSILLFDGFTALDIVGGYESLSRIPGMQVEFVAKEEGIVKADTRMLGLLAFRRLSDAKGADILYVPGGPGGNIAQRDPEIIDFIRREHETSTWTVGVCNGVEMLATAGVLHGVEVTTNFFARDRVAALGARVLRKRYHRDGKIVTGAGVSASADAGLFLTRLIAGETIAENIQVGIEYYPDPPFGPKSVDEASDRAKAVITRFEEQSEAHMAALPHAF</sequence>
<organism evidence="2 3">
    <name type="scientific">Brevundimonas diminuta</name>
    <name type="common">Pseudomonas diminuta</name>
    <dbReference type="NCBI Taxonomy" id="293"/>
    <lineage>
        <taxon>Bacteria</taxon>
        <taxon>Pseudomonadati</taxon>
        <taxon>Pseudomonadota</taxon>
        <taxon>Alphaproteobacteria</taxon>
        <taxon>Caulobacterales</taxon>
        <taxon>Caulobacteraceae</taxon>
        <taxon>Brevundimonas</taxon>
    </lineage>
</organism>
<dbReference type="GO" id="GO:0016740">
    <property type="term" value="F:transferase activity"/>
    <property type="evidence" value="ECO:0007669"/>
    <property type="project" value="UniProtKB-KW"/>
</dbReference>
<keyword evidence="2" id="KW-0315">Glutamine amidotransferase</keyword>
<proteinExistence type="predicted"/>
<dbReference type="PANTHER" id="PTHR43130:SF2">
    <property type="entry name" value="DJ-1_PFPI DOMAIN-CONTAINING PROTEIN"/>
    <property type="match status" value="1"/>
</dbReference>
<dbReference type="InterPro" id="IPR052158">
    <property type="entry name" value="INH-QAR"/>
</dbReference>
<reference evidence="2 3" key="2">
    <citation type="submission" date="2017-06" db="EMBL/GenBank/DDBJ databases">
        <authorList>
            <person name="Kim H.J."/>
            <person name="Triplett B.A."/>
        </authorList>
    </citation>
    <scope>NUCLEOTIDE SEQUENCE [LARGE SCALE GENOMIC DNA]</scope>
    <source>
        <strain evidence="2 3">BZC3</strain>
    </source>
</reference>
<evidence type="ECO:0000313" key="3">
    <source>
        <dbReference type="Proteomes" id="UP000197024"/>
    </source>
</evidence>
<dbReference type="CDD" id="cd03139">
    <property type="entry name" value="GATase1_PfpI_2"/>
    <property type="match status" value="1"/>
</dbReference>
<dbReference type="Proteomes" id="UP000197024">
    <property type="component" value="Chromosome"/>
</dbReference>
<dbReference type="InterPro" id="IPR002818">
    <property type="entry name" value="DJ-1/PfpI"/>
</dbReference>